<reference evidence="1 2" key="1">
    <citation type="submission" date="2018-09" db="EMBL/GenBank/DDBJ databases">
        <title>Genomic investigation of the strawberry pathogen Phytophthora fragariae indicates pathogenicity is determined by transcriptional variation in three key races.</title>
        <authorList>
            <person name="Adams T.M."/>
            <person name="Armitage A.D."/>
            <person name="Sobczyk M.K."/>
            <person name="Bates H.J."/>
            <person name="Dunwell J.M."/>
            <person name="Nellist C.F."/>
            <person name="Harrison R.J."/>
        </authorList>
    </citation>
    <scope>NUCLEOTIDE SEQUENCE [LARGE SCALE GENOMIC DNA]</scope>
    <source>
        <strain evidence="1 2">ONT-3</strain>
    </source>
</reference>
<evidence type="ECO:0000313" key="2">
    <source>
        <dbReference type="Proteomes" id="UP000488956"/>
    </source>
</evidence>
<gene>
    <name evidence="1" type="ORF">PF010_g5785</name>
</gene>
<dbReference type="AlphaFoldDB" id="A0A6G0LMX6"/>
<comment type="caution">
    <text evidence="1">The sequence shown here is derived from an EMBL/GenBank/DDBJ whole genome shotgun (WGS) entry which is preliminary data.</text>
</comment>
<organism evidence="1 2">
    <name type="scientific">Phytophthora fragariae</name>
    <dbReference type="NCBI Taxonomy" id="53985"/>
    <lineage>
        <taxon>Eukaryota</taxon>
        <taxon>Sar</taxon>
        <taxon>Stramenopiles</taxon>
        <taxon>Oomycota</taxon>
        <taxon>Peronosporomycetes</taxon>
        <taxon>Peronosporales</taxon>
        <taxon>Peronosporaceae</taxon>
        <taxon>Phytophthora</taxon>
    </lineage>
</organism>
<dbReference type="Proteomes" id="UP000488956">
    <property type="component" value="Unassembled WGS sequence"/>
</dbReference>
<sequence length="81" mass="8741">MPTMLLLLPAVVVCVFALVLQLVRVLSCFLGLWCVACGAGCARRVRVWCCSARRMELSAGGASGRAASYLVSPQRAERYCC</sequence>
<dbReference type="EMBL" id="QXFX01000221">
    <property type="protein sequence ID" value="KAE9125027.1"/>
    <property type="molecule type" value="Genomic_DNA"/>
</dbReference>
<evidence type="ECO:0000313" key="1">
    <source>
        <dbReference type="EMBL" id="KAE9125027.1"/>
    </source>
</evidence>
<proteinExistence type="predicted"/>
<protein>
    <submittedName>
        <fullName evidence="1">Uncharacterized protein</fullName>
    </submittedName>
</protein>
<accession>A0A6G0LMX6</accession>
<name>A0A6G0LMX6_9STRA</name>